<keyword evidence="15 23" id="KW-0472">Membrane</keyword>
<evidence type="ECO:0000256" key="3">
    <source>
        <dbReference type="ARBA" id="ARBA00022527"/>
    </source>
</evidence>
<dbReference type="PANTHER" id="PTHR47974:SF13">
    <property type="entry name" value="G-TYPE LECTIN S-RECEPTOR-LIKE SERINE_THREONINE-PROTEIN KINASE SD3-1"/>
    <property type="match status" value="1"/>
</dbReference>
<evidence type="ECO:0000256" key="7">
    <source>
        <dbReference type="ARBA" id="ARBA00022729"/>
    </source>
</evidence>
<keyword evidence="14" id="KW-0465">Mannose-binding</keyword>
<keyword evidence="7 24" id="KW-0732">Signal</keyword>
<evidence type="ECO:0000256" key="22">
    <source>
        <dbReference type="SAM" id="MobiDB-lite"/>
    </source>
</evidence>
<comment type="catalytic activity">
    <reaction evidence="19 21">
        <text>L-threonyl-[protein] + ATP = O-phospho-L-threonyl-[protein] + ADP + H(+)</text>
        <dbReference type="Rhea" id="RHEA:46608"/>
        <dbReference type="Rhea" id="RHEA-COMP:11060"/>
        <dbReference type="Rhea" id="RHEA-COMP:11605"/>
        <dbReference type="ChEBI" id="CHEBI:15378"/>
        <dbReference type="ChEBI" id="CHEBI:30013"/>
        <dbReference type="ChEBI" id="CHEBI:30616"/>
        <dbReference type="ChEBI" id="CHEBI:61977"/>
        <dbReference type="ChEBI" id="CHEBI:456216"/>
        <dbReference type="EC" id="2.7.11.1"/>
    </reaction>
</comment>
<feature type="domain" description="Bulb-type lectin" evidence="26">
    <location>
        <begin position="21"/>
        <end position="146"/>
    </location>
</feature>
<evidence type="ECO:0000313" key="29">
    <source>
        <dbReference type="Proteomes" id="UP000663760"/>
    </source>
</evidence>
<dbReference type="InterPro" id="IPR000858">
    <property type="entry name" value="S_locus_glycoprot_dom"/>
</dbReference>
<dbReference type="Gene3D" id="3.30.200.20">
    <property type="entry name" value="Phosphorylase Kinase, domain 1"/>
    <property type="match status" value="1"/>
</dbReference>
<dbReference type="PROSITE" id="PS50948">
    <property type="entry name" value="PAN"/>
    <property type="match status" value="1"/>
</dbReference>
<evidence type="ECO:0000256" key="21">
    <source>
        <dbReference type="PIRNR" id="PIRNR000641"/>
    </source>
</evidence>
<dbReference type="CDD" id="cd00028">
    <property type="entry name" value="B_lectin"/>
    <property type="match status" value="1"/>
</dbReference>
<dbReference type="GO" id="GO:0051707">
    <property type="term" value="P:response to other organism"/>
    <property type="evidence" value="ECO:0007669"/>
    <property type="project" value="UniProtKB-ARBA"/>
</dbReference>
<gene>
    <name evidence="28" type="ORF">SI8410_04006103</name>
</gene>
<feature type="transmembrane region" description="Helical" evidence="23">
    <location>
        <begin position="438"/>
        <end position="461"/>
    </location>
</feature>
<evidence type="ECO:0000256" key="10">
    <source>
        <dbReference type="ARBA" id="ARBA00022741"/>
    </source>
</evidence>
<dbReference type="Pfam" id="PF00954">
    <property type="entry name" value="S_locus_glycop"/>
    <property type="match status" value="1"/>
</dbReference>
<evidence type="ECO:0000256" key="23">
    <source>
        <dbReference type="SAM" id="Phobius"/>
    </source>
</evidence>
<evidence type="ECO:0000256" key="13">
    <source>
        <dbReference type="ARBA" id="ARBA00022989"/>
    </source>
</evidence>
<dbReference type="PROSITE" id="PS50011">
    <property type="entry name" value="PROTEIN_KINASE_DOM"/>
    <property type="match status" value="1"/>
</dbReference>
<evidence type="ECO:0000259" key="26">
    <source>
        <dbReference type="PROSITE" id="PS50927"/>
    </source>
</evidence>
<evidence type="ECO:0000256" key="16">
    <source>
        <dbReference type="ARBA" id="ARBA00023157"/>
    </source>
</evidence>
<dbReference type="OrthoDB" id="733107at2759"/>
<keyword evidence="13 23" id="KW-1133">Transmembrane helix</keyword>
<name>A0A7I8KD63_SPIIN</name>
<dbReference type="GO" id="GO:0004674">
    <property type="term" value="F:protein serine/threonine kinase activity"/>
    <property type="evidence" value="ECO:0007669"/>
    <property type="project" value="UniProtKB-KW"/>
</dbReference>
<dbReference type="FunFam" id="2.90.10.10:FF:000016">
    <property type="entry name" value="G-type lectin S-receptor-like serine/threonine-protein kinase"/>
    <property type="match status" value="1"/>
</dbReference>
<dbReference type="PROSITE" id="PS50927">
    <property type="entry name" value="BULB_LECTIN"/>
    <property type="match status" value="2"/>
</dbReference>
<dbReference type="InterPro" id="IPR001245">
    <property type="entry name" value="Ser-Thr/Tyr_kinase_cat_dom"/>
</dbReference>
<dbReference type="Gene3D" id="2.90.10.10">
    <property type="entry name" value="Bulb-type lectin domain"/>
    <property type="match status" value="2"/>
</dbReference>
<keyword evidence="16" id="KW-1015">Disulfide bond</keyword>
<reference evidence="28" key="1">
    <citation type="submission" date="2020-02" db="EMBL/GenBank/DDBJ databases">
        <authorList>
            <person name="Scholz U."/>
            <person name="Mascher M."/>
            <person name="Fiebig A."/>
        </authorList>
    </citation>
    <scope>NUCLEOTIDE SEQUENCE</scope>
</reference>
<keyword evidence="18" id="KW-0325">Glycoprotein</keyword>
<keyword evidence="4" id="KW-0348">Hemagglutinin</keyword>
<keyword evidence="2" id="KW-1003">Cell membrane</keyword>
<keyword evidence="9" id="KW-0677">Repeat</keyword>
<evidence type="ECO:0000256" key="4">
    <source>
        <dbReference type="ARBA" id="ARBA00022546"/>
    </source>
</evidence>
<keyword evidence="8" id="KW-0430">Lectin</keyword>
<dbReference type="SUPFAM" id="SSF56112">
    <property type="entry name" value="Protein kinase-like (PK-like)"/>
    <property type="match status" value="1"/>
</dbReference>
<keyword evidence="6 23" id="KW-0812">Transmembrane</keyword>
<feature type="domain" description="Bulb-type lectin" evidence="26">
    <location>
        <begin position="149"/>
        <end position="269"/>
    </location>
</feature>
<dbReference type="GO" id="GO:0048544">
    <property type="term" value="P:recognition of pollen"/>
    <property type="evidence" value="ECO:0007669"/>
    <property type="project" value="InterPro"/>
</dbReference>
<dbReference type="Pfam" id="PF07714">
    <property type="entry name" value="PK_Tyr_Ser-Thr"/>
    <property type="match status" value="1"/>
</dbReference>
<dbReference type="Proteomes" id="UP000663760">
    <property type="component" value="Chromosome 4"/>
</dbReference>
<dbReference type="GO" id="GO:0005524">
    <property type="term" value="F:ATP binding"/>
    <property type="evidence" value="ECO:0007669"/>
    <property type="project" value="UniProtKB-KW"/>
</dbReference>
<dbReference type="InterPro" id="IPR003609">
    <property type="entry name" value="Pan_app"/>
</dbReference>
<protein>
    <recommendedName>
        <fullName evidence="21">Receptor-like serine/threonine-protein kinase</fullName>
        <ecNumber evidence="21">2.7.11.1</ecNumber>
    </recommendedName>
</protein>
<evidence type="ECO:0000256" key="15">
    <source>
        <dbReference type="ARBA" id="ARBA00023136"/>
    </source>
</evidence>
<keyword evidence="29" id="KW-1185">Reference proteome</keyword>
<dbReference type="Pfam" id="PF01453">
    <property type="entry name" value="B_lectin"/>
    <property type="match status" value="1"/>
</dbReference>
<dbReference type="InterPro" id="IPR011009">
    <property type="entry name" value="Kinase-like_dom_sf"/>
</dbReference>
<dbReference type="GO" id="GO:0005537">
    <property type="term" value="F:D-mannose binding"/>
    <property type="evidence" value="ECO:0007669"/>
    <property type="project" value="UniProtKB-KW"/>
</dbReference>
<keyword evidence="11 21" id="KW-0418">Kinase</keyword>
<dbReference type="PIRSF" id="PIRSF000641">
    <property type="entry name" value="SRK"/>
    <property type="match status" value="1"/>
</dbReference>
<evidence type="ECO:0000256" key="14">
    <source>
        <dbReference type="ARBA" id="ARBA00023035"/>
    </source>
</evidence>
<evidence type="ECO:0000256" key="9">
    <source>
        <dbReference type="ARBA" id="ARBA00022737"/>
    </source>
</evidence>
<keyword evidence="12 21" id="KW-0067">ATP-binding</keyword>
<sequence length="759" mass="83428">MLPAVVVLVIFFPTLSSATSRIPLGSKLTAAKGNHWVSANGRFALGFFNLSDRPDRYGVGIQFNSPSIPASERTVVWAAGADVSVGVNSYLLLTEAGELVLFDSSEGIIAWTSNTSHSAVSSGELLDDGNFVLVNKNHGIVWQSFDTPSDTLLPGQILTSSQTLRAAGRNSVASYYTFSIDADGRMKLRWETNVTYWKTEAPHAEPPFVAMFTNDGSLQLLDRSLTPVWSTFGDDHGDSSVVFRFIRLDVDGNLRMYSLTRRSSSWTSVWQALQNQCDVFATCGLHGLCFFNTSSMASCKCPFGEAPGSSSTCLAPYRKNCGHGATMVILKHTFLYGVYPPEEASTRVSMEECRRSCLKDPYCTSATSTNDGEAWCLMKRTPFITGYQDPSLSSLSFVKICLDPVAVILPGSRSRSSSPSPPSSPASGAPRPLCTSCLAAAASAAFFALFLIQLGLAVWFMRRRRRAAETSRASLKLRVGSVGLIPLSLSEIRSLSSDFKHRLGPNTYRGVLPDKKAVVIRELKDLAESSETVDGRHFQRWISILGVVHHRNLAKLEGYCCKSERRFLVYESAKNGSVDRWRTDPRLSRKLTWDRRMEICRGVARALSYLHLECREFISHGNLSWSNVLLDGDMEAKVTDYGLCALRRRGSGGAAEEDVARFGEMVLMLVTGKEPCSVYEEWAKGLAEDVVDSAMGGRMDPQEAERALRVAFWCIQPDERLRPAMGEVAKVLDGSLPVDPPPPPPAQHQQLECPTVVPF</sequence>
<proteinExistence type="inferred from homology"/>
<evidence type="ECO:0000313" key="28">
    <source>
        <dbReference type="EMBL" id="CAA7395442.1"/>
    </source>
</evidence>
<keyword evidence="5 21" id="KW-0808">Transferase</keyword>
<evidence type="ECO:0000256" key="8">
    <source>
        <dbReference type="ARBA" id="ARBA00022734"/>
    </source>
</evidence>
<comment type="catalytic activity">
    <reaction evidence="20 21">
        <text>L-seryl-[protein] + ATP = O-phospho-L-seryl-[protein] + ADP + H(+)</text>
        <dbReference type="Rhea" id="RHEA:17989"/>
        <dbReference type="Rhea" id="RHEA-COMP:9863"/>
        <dbReference type="Rhea" id="RHEA-COMP:11604"/>
        <dbReference type="ChEBI" id="CHEBI:15378"/>
        <dbReference type="ChEBI" id="CHEBI:29999"/>
        <dbReference type="ChEBI" id="CHEBI:30616"/>
        <dbReference type="ChEBI" id="CHEBI:83421"/>
        <dbReference type="ChEBI" id="CHEBI:456216"/>
        <dbReference type="EC" id="2.7.11.1"/>
    </reaction>
</comment>
<comment type="similarity">
    <text evidence="21">Belongs to the protein kinase superfamily. Ser/Thr protein kinase family.</text>
</comment>
<organism evidence="28 29">
    <name type="scientific">Spirodela intermedia</name>
    <name type="common">Intermediate duckweed</name>
    <dbReference type="NCBI Taxonomy" id="51605"/>
    <lineage>
        <taxon>Eukaryota</taxon>
        <taxon>Viridiplantae</taxon>
        <taxon>Streptophyta</taxon>
        <taxon>Embryophyta</taxon>
        <taxon>Tracheophyta</taxon>
        <taxon>Spermatophyta</taxon>
        <taxon>Magnoliopsida</taxon>
        <taxon>Liliopsida</taxon>
        <taxon>Araceae</taxon>
        <taxon>Lemnoideae</taxon>
        <taxon>Spirodela</taxon>
    </lineage>
</organism>
<evidence type="ECO:0000256" key="18">
    <source>
        <dbReference type="ARBA" id="ARBA00023180"/>
    </source>
</evidence>
<dbReference type="PANTHER" id="PTHR47974">
    <property type="entry name" value="OS07G0415500 PROTEIN"/>
    <property type="match status" value="1"/>
</dbReference>
<evidence type="ECO:0000256" key="2">
    <source>
        <dbReference type="ARBA" id="ARBA00022475"/>
    </source>
</evidence>
<dbReference type="SUPFAM" id="SSF51110">
    <property type="entry name" value="alpha-D-mannose-specific plant lectins"/>
    <property type="match status" value="2"/>
</dbReference>
<dbReference type="InterPro" id="IPR000719">
    <property type="entry name" value="Prot_kinase_dom"/>
</dbReference>
<dbReference type="EMBL" id="LR746267">
    <property type="protein sequence ID" value="CAA7395442.1"/>
    <property type="molecule type" value="Genomic_DNA"/>
</dbReference>
<feature type="region of interest" description="Disordered" evidence="22">
    <location>
        <begin position="733"/>
        <end position="754"/>
    </location>
</feature>
<keyword evidence="3 21" id="KW-0723">Serine/threonine-protein kinase</keyword>
<dbReference type="SMART" id="SM00108">
    <property type="entry name" value="B_lectin"/>
    <property type="match status" value="1"/>
</dbReference>
<evidence type="ECO:0000256" key="6">
    <source>
        <dbReference type="ARBA" id="ARBA00022692"/>
    </source>
</evidence>
<accession>A0A7I8KD63</accession>
<dbReference type="InterPro" id="IPR001480">
    <property type="entry name" value="Bulb-type_lectin_dom"/>
</dbReference>
<keyword evidence="17" id="KW-0675">Receptor</keyword>
<feature type="signal peptide" evidence="24">
    <location>
        <begin position="1"/>
        <end position="18"/>
    </location>
</feature>
<dbReference type="Gene3D" id="1.10.510.10">
    <property type="entry name" value="Transferase(Phosphotransferase) domain 1"/>
    <property type="match status" value="2"/>
</dbReference>
<dbReference type="AlphaFoldDB" id="A0A7I8KD63"/>
<dbReference type="InterPro" id="IPR036426">
    <property type="entry name" value="Bulb-type_lectin_dom_sf"/>
</dbReference>
<evidence type="ECO:0000259" key="27">
    <source>
        <dbReference type="PROSITE" id="PS50948"/>
    </source>
</evidence>
<evidence type="ECO:0000256" key="24">
    <source>
        <dbReference type="SAM" id="SignalP"/>
    </source>
</evidence>
<comment type="subcellular location">
    <subcellularLocation>
        <location evidence="1">Cell membrane</location>
        <topology evidence="1">Single-pass type I membrane protein</topology>
    </subcellularLocation>
</comment>
<evidence type="ECO:0000259" key="25">
    <source>
        <dbReference type="PROSITE" id="PS50011"/>
    </source>
</evidence>
<evidence type="ECO:0000256" key="1">
    <source>
        <dbReference type="ARBA" id="ARBA00004251"/>
    </source>
</evidence>
<feature type="domain" description="Apple" evidence="27">
    <location>
        <begin position="321"/>
        <end position="401"/>
    </location>
</feature>
<evidence type="ECO:0000256" key="17">
    <source>
        <dbReference type="ARBA" id="ARBA00023170"/>
    </source>
</evidence>
<dbReference type="GO" id="GO:0005886">
    <property type="term" value="C:plasma membrane"/>
    <property type="evidence" value="ECO:0007669"/>
    <property type="project" value="UniProtKB-SubCell"/>
</dbReference>
<evidence type="ECO:0000256" key="20">
    <source>
        <dbReference type="ARBA" id="ARBA00048679"/>
    </source>
</evidence>
<evidence type="ECO:0000256" key="11">
    <source>
        <dbReference type="ARBA" id="ARBA00022777"/>
    </source>
</evidence>
<dbReference type="EC" id="2.7.11.1" evidence="21"/>
<evidence type="ECO:0000256" key="19">
    <source>
        <dbReference type="ARBA" id="ARBA00047899"/>
    </source>
</evidence>
<feature type="domain" description="Protein kinase" evidence="25">
    <location>
        <begin position="471"/>
        <end position="736"/>
    </location>
</feature>
<evidence type="ECO:0000256" key="5">
    <source>
        <dbReference type="ARBA" id="ARBA00022679"/>
    </source>
</evidence>
<dbReference type="InterPro" id="IPR024171">
    <property type="entry name" value="SRK-like_kinase"/>
</dbReference>
<evidence type="ECO:0000256" key="12">
    <source>
        <dbReference type="ARBA" id="ARBA00022840"/>
    </source>
</evidence>
<feature type="chain" id="PRO_5029560943" description="Receptor-like serine/threonine-protein kinase" evidence="24">
    <location>
        <begin position="19"/>
        <end position="759"/>
    </location>
</feature>
<keyword evidence="10 21" id="KW-0547">Nucleotide-binding</keyword>